<evidence type="ECO:0000313" key="2">
    <source>
        <dbReference type="Proteomes" id="UP000266723"/>
    </source>
</evidence>
<evidence type="ECO:0000313" key="1">
    <source>
        <dbReference type="EMBL" id="KAF3610413.1"/>
    </source>
</evidence>
<protein>
    <submittedName>
        <fullName evidence="1">Uncharacterized protein</fullName>
    </submittedName>
</protein>
<proteinExistence type="predicted"/>
<accession>A0ABQ7F512</accession>
<name>A0ABQ7F512_BRACR</name>
<dbReference type="Proteomes" id="UP000266723">
    <property type="component" value="Unassembled WGS sequence"/>
</dbReference>
<sequence length="70" mass="7995">MTTRSKMPGKEIAVEAALVEEVNKRLLERLFATDRRNVYVCTSSDEDEVEVVLLLVTRDEEARVVRVMNA</sequence>
<gene>
    <name evidence="1" type="ORF">DY000_02049322</name>
</gene>
<organism evidence="1 2">
    <name type="scientific">Brassica cretica</name>
    <name type="common">Mustard</name>
    <dbReference type="NCBI Taxonomy" id="69181"/>
    <lineage>
        <taxon>Eukaryota</taxon>
        <taxon>Viridiplantae</taxon>
        <taxon>Streptophyta</taxon>
        <taxon>Embryophyta</taxon>
        <taxon>Tracheophyta</taxon>
        <taxon>Spermatophyta</taxon>
        <taxon>Magnoliopsida</taxon>
        <taxon>eudicotyledons</taxon>
        <taxon>Gunneridae</taxon>
        <taxon>Pentapetalae</taxon>
        <taxon>rosids</taxon>
        <taxon>malvids</taxon>
        <taxon>Brassicales</taxon>
        <taxon>Brassicaceae</taxon>
        <taxon>Brassiceae</taxon>
        <taxon>Brassica</taxon>
    </lineage>
</organism>
<comment type="caution">
    <text evidence="1">The sequence shown here is derived from an EMBL/GenBank/DDBJ whole genome shotgun (WGS) entry which is preliminary data.</text>
</comment>
<keyword evidence="2" id="KW-1185">Reference proteome</keyword>
<dbReference type="EMBL" id="QGKV02000297">
    <property type="protein sequence ID" value="KAF3610413.1"/>
    <property type="molecule type" value="Genomic_DNA"/>
</dbReference>
<reference evidence="1 2" key="1">
    <citation type="journal article" date="2020" name="BMC Genomics">
        <title>Intraspecific diversification of the crop wild relative Brassica cretica Lam. using demographic model selection.</title>
        <authorList>
            <person name="Kioukis A."/>
            <person name="Michalopoulou V.A."/>
            <person name="Briers L."/>
            <person name="Pirintsos S."/>
            <person name="Studholme D.J."/>
            <person name="Pavlidis P."/>
            <person name="Sarris P.F."/>
        </authorList>
    </citation>
    <scope>NUCLEOTIDE SEQUENCE [LARGE SCALE GENOMIC DNA]</scope>
    <source>
        <strain evidence="2">cv. PFS-1207/04</strain>
    </source>
</reference>